<dbReference type="PANTHER" id="PTHR43133:SF63">
    <property type="entry name" value="RNA POLYMERASE SIGMA FACTOR FECI-RELATED"/>
    <property type="match status" value="1"/>
</dbReference>
<dbReference type="HOGENOM" id="CLU_047691_12_3_6"/>
<dbReference type="PANTHER" id="PTHR43133">
    <property type="entry name" value="RNA POLYMERASE ECF-TYPE SIGMA FACTO"/>
    <property type="match status" value="1"/>
</dbReference>
<keyword evidence="3" id="KW-0731">Sigma factor</keyword>
<dbReference type="InterPro" id="IPR007627">
    <property type="entry name" value="RNA_pol_sigma70_r2"/>
</dbReference>
<dbReference type="InterPro" id="IPR013249">
    <property type="entry name" value="RNA_pol_sigma70_r4_t2"/>
</dbReference>
<dbReference type="InterPro" id="IPR036388">
    <property type="entry name" value="WH-like_DNA-bd_sf"/>
</dbReference>
<dbReference type="NCBIfam" id="TIGR02937">
    <property type="entry name" value="sigma70-ECF"/>
    <property type="match status" value="1"/>
</dbReference>
<dbReference type="SUPFAM" id="SSF88659">
    <property type="entry name" value="Sigma3 and sigma4 domains of RNA polymerase sigma factors"/>
    <property type="match status" value="1"/>
</dbReference>
<dbReference type="AlphaFoldDB" id="G0A121"/>
<dbReference type="eggNOG" id="COG1595">
    <property type="taxonomic scope" value="Bacteria"/>
</dbReference>
<dbReference type="InterPro" id="IPR013325">
    <property type="entry name" value="RNA_pol_sigma_r2"/>
</dbReference>
<name>G0A121_METMM</name>
<dbReference type="KEGG" id="mmt:Metme_2897"/>
<dbReference type="InterPro" id="IPR014284">
    <property type="entry name" value="RNA_pol_sigma-70_dom"/>
</dbReference>
<dbReference type="RefSeq" id="WP_013819510.1">
    <property type="nucleotide sequence ID" value="NC_015572.1"/>
</dbReference>
<dbReference type="CDD" id="cd06171">
    <property type="entry name" value="Sigma70_r4"/>
    <property type="match status" value="1"/>
</dbReference>
<gene>
    <name evidence="7" type="ordered locus">Metme_2897</name>
</gene>
<organism evidence="7 8">
    <name type="scientific">Methylomonas methanica (strain DSM 25384 / MC09)</name>
    <dbReference type="NCBI Taxonomy" id="857087"/>
    <lineage>
        <taxon>Bacteria</taxon>
        <taxon>Pseudomonadati</taxon>
        <taxon>Pseudomonadota</taxon>
        <taxon>Gammaproteobacteria</taxon>
        <taxon>Methylococcales</taxon>
        <taxon>Methylococcaceae</taxon>
        <taxon>Methylomonas</taxon>
    </lineage>
</organism>
<dbReference type="GO" id="GO:0006352">
    <property type="term" value="P:DNA-templated transcription initiation"/>
    <property type="evidence" value="ECO:0007669"/>
    <property type="project" value="InterPro"/>
</dbReference>
<evidence type="ECO:0000313" key="8">
    <source>
        <dbReference type="Proteomes" id="UP000008888"/>
    </source>
</evidence>
<dbReference type="SUPFAM" id="SSF88946">
    <property type="entry name" value="Sigma2 domain of RNA polymerase sigma factors"/>
    <property type="match status" value="1"/>
</dbReference>
<dbReference type="STRING" id="857087.Metme_2897"/>
<comment type="similarity">
    <text evidence="1">Belongs to the sigma-70 factor family. ECF subfamily.</text>
</comment>
<dbReference type="InterPro" id="IPR039425">
    <property type="entry name" value="RNA_pol_sigma-70-like"/>
</dbReference>
<sequence length="167" mass="19286">MPLKNLFDHLFRNHRNELVHFAGQRAVEMAEDVVQESFLRLMQHPDPQTIENHRAYLYKLTGNTLIDYQRKLAVRQRYHSETPDLDSLPAETPGLDVALHHQQVLRGVLQALDGLPPMQRSIFLLHRFDGLTYQQIGKLLKMSRSSVERQFYAALEHCFAASLSGKP</sequence>
<evidence type="ECO:0000259" key="5">
    <source>
        <dbReference type="Pfam" id="PF04542"/>
    </source>
</evidence>
<dbReference type="EMBL" id="CP002738">
    <property type="protein sequence ID" value="AEG01277.1"/>
    <property type="molecule type" value="Genomic_DNA"/>
</dbReference>
<evidence type="ECO:0000256" key="3">
    <source>
        <dbReference type="ARBA" id="ARBA00023082"/>
    </source>
</evidence>
<evidence type="ECO:0000256" key="2">
    <source>
        <dbReference type="ARBA" id="ARBA00023015"/>
    </source>
</evidence>
<dbReference type="Gene3D" id="1.10.1740.10">
    <property type="match status" value="1"/>
</dbReference>
<keyword evidence="2" id="KW-0805">Transcription regulation</keyword>
<dbReference type="InterPro" id="IPR013324">
    <property type="entry name" value="RNA_pol_sigma_r3/r4-like"/>
</dbReference>
<feature type="domain" description="RNA polymerase sigma-70 region 2" evidence="5">
    <location>
        <begin position="10"/>
        <end position="72"/>
    </location>
</feature>
<evidence type="ECO:0000256" key="4">
    <source>
        <dbReference type="ARBA" id="ARBA00023163"/>
    </source>
</evidence>
<reference evidence="8" key="3">
    <citation type="submission" date="2011-05" db="EMBL/GenBank/DDBJ databases">
        <title>Complete sequence of Methylomonas methanica MC09.</title>
        <authorList>
            <consortium name="US DOE Joint Genome Institute"/>
            <person name="Lucas S."/>
            <person name="Han J."/>
            <person name="Lapidus A."/>
            <person name="Cheng J.-F."/>
            <person name="Goodwin L."/>
            <person name="Pitluck S."/>
            <person name="Peters L."/>
            <person name="Mikhailova N."/>
            <person name="Teshima H."/>
            <person name="Han C."/>
            <person name="Tapia R."/>
            <person name="Land M."/>
            <person name="Hauser L."/>
            <person name="Kyrpides N."/>
            <person name="Ivanova N."/>
            <person name="Pagani I."/>
            <person name="Stein L."/>
            <person name="Woyke T."/>
        </authorList>
    </citation>
    <scope>NUCLEOTIDE SEQUENCE [LARGE SCALE GENOMIC DNA]</scope>
    <source>
        <strain evidence="8">MC09</strain>
    </source>
</reference>
<reference evidence="7 8" key="1">
    <citation type="journal article" date="2011" name="J. Bacteriol.">
        <title>Complete Genome Sequence of the Aerobic Marine Methanotroph Methylomonas methanica MC09.</title>
        <authorList>
            <person name="Boden R."/>
            <person name="Cunliffe M."/>
            <person name="Scanlan J."/>
            <person name="Moussard H."/>
            <person name="Kits K.D."/>
            <person name="Klotz M.G."/>
            <person name="Jetten M.S."/>
            <person name="Vuilleumier S."/>
            <person name="Han J."/>
            <person name="Peters L."/>
            <person name="Mikhailova N."/>
            <person name="Teshima H."/>
            <person name="Tapia R."/>
            <person name="Kyrpides N."/>
            <person name="Ivanova N."/>
            <person name="Pagani I."/>
            <person name="Cheng J.F."/>
            <person name="Goodwin L."/>
            <person name="Han C."/>
            <person name="Hauser L."/>
            <person name="Land M.L."/>
            <person name="Lapidus A."/>
            <person name="Lucas S."/>
            <person name="Pitluck S."/>
            <person name="Woyke T."/>
            <person name="Stein L."/>
            <person name="Murrell J.C."/>
        </authorList>
    </citation>
    <scope>NUCLEOTIDE SEQUENCE [LARGE SCALE GENOMIC DNA]</scope>
    <source>
        <strain evidence="7 8">MC09</strain>
    </source>
</reference>
<dbReference type="Pfam" id="PF08281">
    <property type="entry name" value="Sigma70_r4_2"/>
    <property type="match status" value="1"/>
</dbReference>
<dbReference type="Proteomes" id="UP000008888">
    <property type="component" value="Chromosome"/>
</dbReference>
<evidence type="ECO:0000256" key="1">
    <source>
        <dbReference type="ARBA" id="ARBA00010641"/>
    </source>
</evidence>
<keyword evidence="4" id="KW-0804">Transcription</keyword>
<evidence type="ECO:0000313" key="7">
    <source>
        <dbReference type="EMBL" id="AEG01277.1"/>
    </source>
</evidence>
<accession>G0A121</accession>
<dbReference type="Pfam" id="PF04542">
    <property type="entry name" value="Sigma70_r2"/>
    <property type="match status" value="1"/>
</dbReference>
<dbReference type="Gene3D" id="1.10.10.10">
    <property type="entry name" value="Winged helix-like DNA-binding domain superfamily/Winged helix DNA-binding domain"/>
    <property type="match status" value="1"/>
</dbReference>
<dbReference type="OrthoDB" id="9797134at2"/>
<reference key="2">
    <citation type="submission" date="2011-05" db="EMBL/GenBank/DDBJ databases">
        <title>Complete genome sequence of the aerobic marine methanotroph Methylomonas methanica MC09.</title>
        <authorList>
            <person name="Boden R."/>
            <person name="Cunliffe M."/>
            <person name="Scanlan J."/>
            <person name="Moussard H."/>
            <person name="Kits K.D."/>
            <person name="Klotz M."/>
            <person name="Jetten M."/>
            <person name="Vuilleumier S."/>
            <person name="Han J."/>
            <person name="Peters L."/>
            <person name="Mikhailova N."/>
            <person name="Teshima H."/>
            <person name="Tapia R."/>
            <person name="Kyrpides N."/>
            <person name="Ivanova N."/>
            <person name="Pagani I."/>
            <person name="Cheng J.-F."/>
            <person name="Goodwin L."/>
            <person name="Han C."/>
            <person name="Hauser L."/>
            <person name="Land M."/>
            <person name="Lapidus A."/>
            <person name="Lucas S."/>
            <person name="Pitluck S."/>
            <person name="Woyke T."/>
            <person name="Stein L.Y."/>
            <person name="Murrell C."/>
        </authorList>
    </citation>
    <scope>NUCLEOTIDE SEQUENCE</scope>
    <source>
        <strain>MC09</strain>
    </source>
</reference>
<dbReference type="GO" id="GO:0003677">
    <property type="term" value="F:DNA binding"/>
    <property type="evidence" value="ECO:0007669"/>
    <property type="project" value="InterPro"/>
</dbReference>
<proteinExistence type="inferred from homology"/>
<feature type="domain" description="RNA polymerase sigma factor 70 region 4 type 2" evidence="6">
    <location>
        <begin position="108"/>
        <end position="158"/>
    </location>
</feature>
<protein>
    <submittedName>
        <fullName evidence="7">RNA polymerase, sigma-24 subunit, ECF subfamily</fullName>
    </submittedName>
</protein>
<dbReference type="GO" id="GO:0016987">
    <property type="term" value="F:sigma factor activity"/>
    <property type="evidence" value="ECO:0007669"/>
    <property type="project" value="UniProtKB-KW"/>
</dbReference>
<keyword evidence="8" id="KW-1185">Reference proteome</keyword>
<evidence type="ECO:0000259" key="6">
    <source>
        <dbReference type="Pfam" id="PF08281"/>
    </source>
</evidence>